<dbReference type="AlphaFoldDB" id="M1YHX3"/>
<dbReference type="CDD" id="cd04254">
    <property type="entry name" value="AAK_UMPK-PyrH-Ec"/>
    <property type="match status" value="1"/>
</dbReference>
<dbReference type="UniPathway" id="UPA00159">
    <property type="reaction ID" value="UER00275"/>
</dbReference>
<evidence type="ECO:0000256" key="11">
    <source>
        <dbReference type="HAMAP-Rule" id="MF_01220"/>
    </source>
</evidence>
<dbReference type="STRING" id="1266370.NITGR_250008"/>
<feature type="binding site" evidence="11">
    <location>
        <begin position="141"/>
        <end position="148"/>
    </location>
    <ligand>
        <name>UMP</name>
        <dbReference type="ChEBI" id="CHEBI:57865"/>
    </ligand>
</feature>
<keyword evidence="5 11" id="KW-0808">Transferase</keyword>
<feature type="domain" description="Aspartate/glutamate/uridylate kinase" evidence="12">
    <location>
        <begin position="13"/>
        <end position="222"/>
    </location>
</feature>
<evidence type="ECO:0000256" key="5">
    <source>
        <dbReference type="ARBA" id="ARBA00022679"/>
    </source>
</evidence>
<dbReference type="Proteomes" id="UP000011704">
    <property type="component" value="Unassembled WGS sequence"/>
</dbReference>
<keyword evidence="8 11" id="KW-0067">ATP-binding</keyword>
<dbReference type="FunFam" id="3.40.1160.10:FF:000001">
    <property type="entry name" value="Uridylate kinase"/>
    <property type="match status" value="1"/>
</dbReference>
<keyword evidence="7 11" id="KW-0418">Kinase</keyword>
<evidence type="ECO:0000313" key="14">
    <source>
        <dbReference type="Proteomes" id="UP000011704"/>
    </source>
</evidence>
<feature type="binding site" evidence="11">
    <location>
        <begin position="18"/>
        <end position="21"/>
    </location>
    <ligand>
        <name>ATP</name>
        <dbReference type="ChEBI" id="CHEBI:30616"/>
    </ligand>
</feature>
<evidence type="ECO:0000256" key="3">
    <source>
        <dbReference type="ARBA" id="ARBA00007614"/>
    </source>
</evidence>
<keyword evidence="9 11" id="KW-0665">Pyrimidine biosynthesis</keyword>
<proteinExistence type="inferred from homology"/>
<evidence type="ECO:0000313" key="13">
    <source>
        <dbReference type="EMBL" id="CCQ90095.1"/>
    </source>
</evidence>
<evidence type="ECO:0000256" key="7">
    <source>
        <dbReference type="ARBA" id="ARBA00022777"/>
    </source>
</evidence>
<feature type="binding site" evidence="11">
    <location>
        <position position="65"/>
    </location>
    <ligand>
        <name>ATP</name>
        <dbReference type="ChEBI" id="CHEBI:30616"/>
    </ligand>
</feature>
<dbReference type="PANTHER" id="PTHR42833">
    <property type="entry name" value="URIDYLATE KINASE"/>
    <property type="match status" value="1"/>
</dbReference>
<dbReference type="FunCoup" id="M1YHX3">
    <property type="interactions" value="561"/>
</dbReference>
<dbReference type="HOGENOM" id="CLU_033861_0_0_0"/>
<feature type="binding site" evidence="11">
    <location>
        <position position="60"/>
    </location>
    <ligand>
        <name>UMP</name>
        <dbReference type="ChEBI" id="CHEBI:57865"/>
    </ligand>
</feature>
<dbReference type="InterPro" id="IPR011817">
    <property type="entry name" value="Uridylate_kinase"/>
</dbReference>
<keyword evidence="14" id="KW-1185">Reference proteome</keyword>
<evidence type="ECO:0000256" key="10">
    <source>
        <dbReference type="ARBA" id="ARBA00047767"/>
    </source>
</evidence>
<dbReference type="EMBL" id="CAQJ01000028">
    <property type="protein sequence ID" value="CCQ90095.1"/>
    <property type="molecule type" value="Genomic_DNA"/>
</dbReference>
<protein>
    <recommendedName>
        <fullName evidence="11">Uridylate kinase</fullName>
        <shortName evidence="11">UK</shortName>
        <ecNumber evidence="11">2.7.4.22</ecNumber>
    </recommendedName>
    <alternativeName>
        <fullName evidence="11">Uridine monophosphate kinase</fullName>
        <shortName evidence="11">UMP kinase</shortName>
        <shortName evidence="11">UMPK</shortName>
    </alternativeName>
</protein>
<dbReference type="GO" id="GO:0005737">
    <property type="term" value="C:cytoplasm"/>
    <property type="evidence" value="ECO:0007669"/>
    <property type="project" value="UniProtKB-SubCell"/>
</dbReference>
<gene>
    <name evidence="11 13" type="primary">pyrH</name>
    <name evidence="13" type="ORF">NITGR_250008</name>
</gene>
<evidence type="ECO:0000256" key="6">
    <source>
        <dbReference type="ARBA" id="ARBA00022741"/>
    </source>
</evidence>
<comment type="catalytic activity">
    <reaction evidence="10 11">
        <text>UMP + ATP = UDP + ADP</text>
        <dbReference type="Rhea" id="RHEA:24400"/>
        <dbReference type="ChEBI" id="CHEBI:30616"/>
        <dbReference type="ChEBI" id="CHEBI:57865"/>
        <dbReference type="ChEBI" id="CHEBI:58223"/>
        <dbReference type="ChEBI" id="CHEBI:456216"/>
        <dbReference type="EC" id="2.7.4.22"/>
    </reaction>
</comment>
<dbReference type="EC" id="2.7.4.22" evidence="11"/>
<evidence type="ECO:0000256" key="9">
    <source>
        <dbReference type="ARBA" id="ARBA00022975"/>
    </source>
</evidence>
<dbReference type="InterPro" id="IPR015963">
    <property type="entry name" value="Uridylate_kinase_bac"/>
</dbReference>
<comment type="subunit">
    <text evidence="11">Homohexamer.</text>
</comment>
<keyword evidence="6 11" id="KW-0547">Nucleotide-binding</keyword>
<dbReference type="GO" id="GO:0044210">
    <property type="term" value="P:'de novo' CTP biosynthetic process"/>
    <property type="evidence" value="ECO:0007669"/>
    <property type="project" value="UniProtKB-UniRule"/>
</dbReference>
<dbReference type="PANTHER" id="PTHR42833:SF4">
    <property type="entry name" value="URIDYLATE KINASE PUMPKIN, CHLOROPLASTIC"/>
    <property type="match status" value="1"/>
</dbReference>
<feature type="binding site" evidence="11">
    <location>
        <position position="168"/>
    </location>
    <ligand>
        <name>ATP</name>
        <dbReference type="ChEBI" id="CHEBI:30616"/>
    </ligand>
</feature>
<dbReference type="NCBIfam" id="TIGR02075">
    <property type="entry name" value="pyrH_bact"/>
    <property type="match status" value="1"/>
</dbReference>
<reference evidence="13 14" key="1">
    <citation type="journal article" date="2013" name="Front. Microbiol.">
        <title>The genome of Nitrospina gracilis illuminates the metabolism and evolution of the major marine nitrite oxidizer.</title>
        <authorList>
            <person name="Luecker S."/>
            <person name="Nowka B."/>
            <person name="Rattei T."/>
            <person name="Spieck E."/>
            <person name="and Daims H."/>
        </authorList>
    </citation>
    <scope>NUCLEOTIDE SEQUENCE [LARGE SCALE GENOMIC DNA]</scope>
    <source>
        <strain evidence="13 14">3/211</strain>
    </source>
</reference>
<comment type="caution">
    <text evidence="13">The sequence shown here is derived from an EMBL/GenBank/DDBJ whole genome shotgun (WGS) entry which is preliminary data.</text>
</comment>
<comment type="similarity">
    <text evidence="3 11">Belongs to the UMP kinase family.</text>
</comment>
<dbReference type="InParanoid" id="M1YHX3"/>
<feature type="binding site" evidence="11">
    <location>
        <position position="61"/>
    </location>
    <ligand>
        <name>ATP</name>
        <dbReference type="ChEBI" id="CHEBI:30616"/>
    </ligand>
</feature>
<dbReference type="GO" id="GO:0005524">
    <property type="term" value="F:ATP binding"/>
    <property type="evidence" value="ECO:0007669"/>
    <property type="project" value="UniProtKB-KW"/>
</dbReference>
<feature type="binding site" evidence="11">
    <location>
        <position position="80"/>
    </location>
    <ligand>
        <name>UMP</name>
        <dbReference type="ChEBI" id="CHEBI:57865"/>
    </ligand>
</feature>
<keyword evidence="4 11" id="KW-0963">Cytoplasm</keyword>
<comment type="activity regulation">
    <text evidence="11">Inhibited by UTP.</text>
</comment>
<dbReference type="RefSeq" id="WP_005007259.1">
    <property type="nucleotide sequence ID" value="NZ_HG422173.1"/>
</dbReference>
<dbReference type="GO" id="GO:0006225">
    <property type="term" value="P:UDP biosynthetic process"/>
    <property type="evidence" value="ECO:0007669"/>
    <property type="project" value="TreeGrafter"/>
</dbReference>
<dbReference type="InterPro" id="IPR036393">
    <property type="entry name" value="AceGlu_kinase-like_sf"/>
</dbReference>
<feature type="binding site" evidence="11">
    <location>
        <position position="177"/>
    </location>
    <ligand>
        <name>ATP</name>
        <dbReference type="ChEBI" id="CHEBI:30616"/>
    </ligand>
</feature>
<dbReference type="PIRSF" id="PIRSF005650">
    <property type="entry name" value="Uridylate_kin"/>
    <property type="match status" value="1"/>
</dbReference>
<organism evidence="13 14">
    <name type="scientific">Nitrospina gracilis (strain 3/211)</name>
    <dbReference type="NCBI Taxonomy" id="1266370"/>
    <lineage>
        <taxon>Bacteria</taxon>
        <taxon>Pseudomonadati</taxon>
        <taxon>Nitrospinota/Tectimicrobiota group</taxon>
        <taxon>Nitrospinota</taxon>
        <taxon>Nitrospinia</taxon>
        <taxon>Nitrospinales</taxon>
        <taxon>Nitrospinaceae</taxon>
        <taxon>Nitrospina</taxon>
    </lineage>
</organism>
<dbReference type="HAMAP" id="MF_01220_B">
    <property type="entry name" value="PyrH_B"/>
    <property type="match status" value="1"/>
</dbReference>
<comment type="function">
    <text evidence="11">Catalyzes the reversible phosphorylation of UMP to UDP.</text>
</comment>
<dbReference type="Gene3D" id="3.40.1160.10">
    <property type="entry name" value="Acetylglutamate kinase-like"/>
    <property type="match status" value="1"/>
</dbReference>
<dbReference type="OrthoDB" id="9807458at2"/>
<sequence>MSDDTEPAKARYKRILLKLGGESLAEVGGFGIDQKALQGIAEEIAEARKLGVQIAIVIGGGNILRGATASNLGMERVTADYMGMLATVINAMALQSALEQAGVPTRVLTALDIRQVAEPYVRRRAIRHLEKDRIVIFAAGTGNPYFTTDTAASLRAIEVEAEVIFKATKVDGVYSADPMLDTTAVKFEQLTYLEVLKKGLKVMDSTSVSLCMDNKLPMVIFNVSNPDAIKRAIMGESIGTRVGAS</sequence>
<evidence type="ECO:0000256" key="4">
    <source>
        <dbReference type="ARBA" id="ARBA00022490"/>
    </source>
</evidence>
<feature type="binding site" evidence="11">
    <location>
        <position position="174"/>
    </location>
    <ligand>
        <name>ATP</name>
        <dbReference type="ChEBI" id="CHEBI:30616"/>
    </ligand>
</feature>
<name>M1YHX3_NITG3</name>
<accession>M1YHX3</accession>
<dbReference type="Pfam" id="PF00696">
    <property type="entry name" value="AA_kinase"/>
    <property type="match status" value="1"/>
</dbReference>
<evidence type="ECO:0000259" key="12">
    <source>
        <dbReference type="Pfam" id="PF00696"/>
    </source>
</evidence>
<comment type="pathway">
    <text evidence="2 11">Pyrimidine metabolism; CTP biosynthesis via de novo pathway; UDP from UMP (UMPK route): step 1/1.</text>
</comment>
<dbReference type="SUPFAM" id="SSF53633">
    <property type="entry name" value="Carbamate kinase-like"/>
    <property type="match status" value="1"/>
</dbReference>
<evidence type="ECO:0000256" key="2">
    <source>
        <dbReference type="ARBA" id="ARBA00004791"/>
    </source>
</evidence>
<evidence type="ECO:0000256" key="8">
    <source>
        <dbReference type="ARBA" id="ARBA00022840"/>
    </source>
</evidence>
<dbReference type="InterPro" id="IPR001048">
    <property type="entry name" value="Asp/Glu/Uridylate_kinase"/>
</dbReference>
<comment type="caution">
    <text evidence="11">Lacks conserved residue(s) required for the propagation of feature annotation.</text>
</comment>
<comment type="subcellular location">
    <subcellularLocation>
        <location evidence="1 11">Cytoplasm</location>
    </subcellularLocation>
</comment>
<evidence type="ECO:0000256" key="1">
    <source>
        <dbReference type="ARBA" id="ARBA00004496"/>
    </source>
</evidence>
<dbReference type="GO" id="GO:0033862">
    <property type="term" value="F:UMP kinase activity"/>
    <property type="evidence" value="ECO:0007669"/>
    <property type="project" value="UniProtKB-EC"/>
</dbReference>